<protein>
    <recommendedName>
        <fullName evidence="10">Biopolymer transporter ExbD</fullName>
    </recommendedName>
</protein>
<dbReference type="RefSeq" id="WP_109997670.1">
    <property type="nucleotide sequence ID" value="NZ_CP029619.1"/>
</dbReference>
<evidence type="ECO:0000256" key="7">
    <source>
        <dbReference type="RuleBase" id="RU003879"/>
    </source>
</evidence>
<dbReference type="Proteomes" id="UP000245872">
    <property type="component" value="Chromosome"/>
</dbReference>
<evidence type="ECO:0000256" key="6">
    <source>
        <dbReference type="ARBA" id="ARBA00023136"/>
    </source>
</evidence>
<dbReference type="OrthoDB" id="9793581at2"/>
<dbReference type="GO" id="GO:0005886">
    <property type="term" value="C:plasma membrane"/>
    <property type="evidence" value="ECO:0007669"/>
    <property type="project" value="UniProtKB-SubCell"/>
</dbReference>
<evidence type="ECO:0000256" key="5">
    <source>
        <dbReference type="ARBA" id="ARBA00022989"/>
    </source>
</evidence>
<keyword evidence="7" id="KW-0653">Protein transport</keyword>
<reference evidence="8 9" key="1">
    <citation type="submission" date="2018-05" db="EMBL/GenBank/DDBJ databases">
        <title>Candidatus Cardinium hertigii Genome Assembly.</title>
        <authorList>
            <person name="Showmaker K.C."/>
            <person name="Walden K.O."/>
            <person name="Fields C.J."/>
            <person name="Lambert K.N."/>
            <person name="Hudson M.E."/>
        </authorList>
    </citation>
    <scope>NUCLEOTIDE SEQUENCE [LARGE SCALE GENOMIC DNA]</scope>
    <source>
        <strain evidence="9">cHgTN10</strain>
    </source>
</reference>
<evidence type="ECO:0000256" key="1">
    <source>
        <dbReference type="ARBA" id="ARBA00004162"/>
    </source>
</evidence>
<evidence type="ECO:0000313" key="8">
    <source>
        <dbReference type="EMBL" id="AWN82300.1"/>
    </source>
</evidence>
<keyword evidence="5" id="KW-1133">Transmembrane helix</keyword>
<dbReference type="GO" id="GO:0015031">
    <property type="term" value="P:protein transport"/>
    <property type="evidence" value="ECO:0007669"/>
    <property type="project" value="UniProtKB-KW"/>
</dbReference>
<evidence type="ECO:0000313" key="9">
    <source>
        <dbReference type="Proteomes" id="UP000245872"/>
    </source>
</evidence>
<dbReference type="KEGG" id="cher:DK880_01003"/>
<keyword evidence="7" id="KW-0813">Transport</keyword>
<dbReference type="PANTHER" id="PTHR30558:SF3">
    <property type="entry name" value="BIOPOLYMER TRANSPORT PROTEIN EXBD-RELATED"/>
    <property type="match status" value="1"/>
</dbReference>
<comment type="subcellular location">
    <subcellularLocation>
        <location evidence="1">Cell membrane</location>
        <topology evidence="1">Single-pass membrane protein</topology>
    </subcellularLocation>
    <subcellularLocation>
        <location evidence="7">Cell membrane</location>
        <topology evidence="7">Single-pass type II membrane protein</topology>
    </subcellularLocation>
</comment>
<sequence length="132" mass="14536">MLIKVKNKIDSSFNMASMTDVLCLLLIFVLIGSKYHTQAIPINLPLSTNKKTAVAPVHITVTAALQYYIEGNIVPFPQLEQLLQAKLAKASHKMVVLHMDRRLAIAHMVKVADIAHRLEASVALATALEPNK</sequence>
<dbReference type="InterPro" id="IPR003400">
    <property type="entry name" value="ExbD"/>
</dbReference>
<evidence type="ECO:0008006" key="10">
    <source>
        <dbReference type="Google" id="ProtNLM"/>
    </source>
</evidence>
<dbReference type="Gene3D" id="3.30.420.270">
    <property type="match status" value="1"/>
</dbReference>
<comment type="similarity">
    <text evidence="2 7">Belongs to the ExbD/TolR family.</text>
</comment>
<keyword evidence="9" id="KW-1185">Reference proteome</keyword>
<evidence type="ECO:0000256" key="3">
    <source>
        <dbReference type="ARBA" id="ARBA00022475"/>
    </source>
</evidence>
<evidence type="ECO:0000256" key="2">
    <source>
        <dbReference type="ARBA" id="ARBA00005811"/>
    </source>
</evidence>
<proteinExistence type="inferred from homology"/>
<dbReference type="Pfam" id="PF02472">
    <property type="entry name" value="ExbD"/>
    <property type="match status" value="1"/>
</dbReference>
<dbReference type="AlphaFoldDB" id="A0A2Z3LJS2"/>
<keyword evidence="6" id="KW-0472">Membrane</keyword>
<name>A0A2Z3LJS2_9BACT</name>
<accession>A0A2Z3LJS2</accession>
<dbReference type="EMBL" id="CP029619">
    <property type="protein sequence ID" value="AWN82300.1"/>
    <property type="molecule type" value="Genomic_DNA"/>
</dbReference>
<gene>
    <name evidence="8" type="ORF">DK880_01003</name>
</gene>
<evidence type="ECO:0000256" key="4">
    <source>
        <dbReference type="ARBA" id="ARBA00022692"/>
    </source>
</evidence>
<organism evidence="8 9">
    <name type="scientific">Candidatus Cardinium hertigii</name>
    <dbReference type="NCBI Taxonomy" id="247481"/>
    <lineage>
        <taxon>Bacteria</taxon>
        <taxon>Pseudomonadati</taxon>
        <taxon>Bacteroidota</taxon>
        <taxon>Cytophagia</taxon>
        <taxon>Cytophagales</taxon>
        <taxon>Amoebophilaceae</taxon>
        <taxon>Candidatus Cardinium</taxon>
    </lineage>
</organism>
<keyword evidence="3" id="KW-1003">Cell membrane</keyword>
<dbReference type="GO" id="GO:0022857">
    <property type="term" value="F:transmembrane transporter activity"/>
    <property type="evidence" value="ECO:0007669"/>
    <property type="project" value="InterPro"/>
</dbReference>
<dbReference type="PANTHER" id="PTHR30558">
    <property type="entry name" value="EXBD MEMBRANE COMPONENT OF PMF-DRIVEN MACROMOLECULE IMPORT SYSTEM"/>
    <property type="match status" value="1"/>
</dbReference>
<keyword evidence="4 7" id="KW-0812">Transmembrane</keyword>